<evidence type="ECO:0000313" key="3">
    <source>
        <dbReference type="Proteomes" id="UP000019487"/>
    </source>
</evidence>
<dbReference type="EMBL" id="AYSA01000582">
    <property type="protein sequence ID" value="ESZ90727.1"/>
    <property type="molecule type" value="Genomic_DNA"/>
</dbReference>
<evidence type="ECO:0000256" key="1">
    <source>
        <dbReference type="SAM" id="MobiDB-lite"/>
    </source>
</evidence>
<gene>
    <name evidence="2" type="ORF">SBOR_8887</name>
</gene>
<feature type="compositionally biased region" description="Polar residues" evidence="1">
    <location>
        <begin position="165"/>
        <end position="176"/>
    </location>
</feature>
<feature type="compositionally biased region" description="Polar residues" evidence="1">
    <location>
        <begin position="190"/>
        <end position="199"/>
    </location>
</feature>
<sequence>MPLNGKPNGRFELPALTSFDFNLTDGTDIPPPLPDSPIEEEIIRPATPAPAPAVLTPASAPQISDPVRSTSTSTPPASASANSQSDFAHLTATKSNGFSNHTTTNANGFSNLTATKSIGYFPSTAPSPRNNIPPVRVRAPSDAAISNSPTRPEKESSIRKFLSRKSLNTNYTNGNAKSHEDLTKMGRPESPNSLASSRPSFVKRKSGSWFRSFGSSSKRNSVLYEDKPVVYTPTLQQSPEIQKENTKPVYTKPGPPPPKLPELNQLKAKIADDDRGSLGGDEMFRNIS</sequence>
<feature type="region of interest" description="Disordered" evidence="1">
    <location>
        <begin position="141"/>
        <end position="201"/>
    </location>
</feature>
<feature type="region of interest" description="Disordered" evidence="1">
    <location>
        <begin position="45"/>
        <end position="88"/>
    </location>
</feature>
<evidence type="ECO:0000313" key="2">
    <source>
        <dbReference type="EMBL" id="ESZ90727.1"/>
    </source>
</evidence>
<dbReference type="PRINTS" id="PR01217">
    <property type="entry name" value="PRICHEXTENSN"/>
</dbReference>
<proteinExistence type="predicted"/>
<feature type="region of interest" description="Disordered" evidence="1">
    <location>
        <begin position="269"/>
        <end position="288"/>
    </location>
</feature>
<comment type="caution">
    <text evidence="2">The sequence shown here is derived from an EMBL/GenBank/DDBJ whole genome shotgun (WGS) entry which is preliminary data.</text>
</comment>
<protein>
    <submittedName>
        <fullName evidence="2">Uncharacterized protein</fullName>
    </submittedName>
</protein>
<organism evidence="2 3">
    <name type="scientific">Sclerotinia borealis (strain F-4128)</name>
    <dbReference type="NCBI Taxonomy" id="1432307"/>
    <lineage>
        <taxon>Eukaryota</taxon>
        <taxon>Fungi</taxon>
        <taxon>Dikarya</taxon>
        <taxon>Ascomycota</taxon>
        <taxon>Pezizomycotina</taxon>
        <taxon>Leotiomycetes</taxon>
        <taxon>Helotiales</taxon>
        <taxon>Sclerotiniaceae</taxon>
        <taxon>Sclerotinia</taxon>
    </lineage>
</organism>
<keyword evidence="3" id="KW-1185">Reference proteome</keyword>
<accession>W9C1N8</accession>
<feature type="region of interest" description="Disordered" evidence="1">
    <location>
        <begin position="232"/>
        <end position="262"/>
    </location>
</feature>
<dbReference type="AlphaFoldDB" id="W9C1N8"/>
<reference evidence="2 3" key="1">
    <citation type="journal article" date="2014" name="Genome Announc.">
        <title>Draft genome sequence of Sclerotinia borealis, a psychrophilic plant pathogenic fungus.</title>
        <authorList>
            <person name="Mardanov A.V."/>
            <person name="Beletsky A.V."/>
            <person name="Kadnikov V.V."/>
            <person name="Ignatov A.N."/>
            <person name="Ravin N.V."/>
        </authorList>
    </citation>
    <scope>NUCLEOTIDE SEQUENCE [LARGE SCALE GENOMIC DNA]</scope>
    <source>
        <strain evidence="3">F-4157</strain>
    </source>
</reference>
<dbReference type="OrthoDB" id="5380416at2759"/>
<name>W9C1N8_SCLBF</name>
<feature type="compositionally biased region" description="Low complexity" evidence="1">
    <location>
        <begin position="52"/>
        <end position="85"/>
    </location>
</feature>
<dbReference type="Proteomes" id="UP000019487">
    <property type="component" value="Unassembled WGS sequence"/>
</dbReference>
<dbReference type="HOGENOM" id="CLU_071100_0_0_1"/>
<feature type="compositionally biased region" description="Basic and acidic residues" evidence="1">
    <location>
        <begin position="177"/>
        <end position="187"/>
    </location>
</feature>